<dbReference type="GeneID" id="108668765"/>
<accession>A0A8B7ND31</accession>
<dbReference type="Proteomes" id="UP000694843">
    <property type="component" value="Unplaced"/>
</dbReference>
<dbReference type="PANTHER" id="PTHR34094:SF1">
    <property type="entry name" value="PROTEIN FAM185A"/>
    <property type="match status" value="1"/>
</dbReference>
<evidence type="ECO:0000313" key="2">
    <source>
        <dbReference type="RefSeq" id="XP_018011505.1"/>
    </source>
</evidence>
<name>A0A8B7ND31_HYAAZ</name>
<sequence>MTVAVSEADASVVNVTALRRSTTSEVDVCCEVKLPVKYDVEAALQAQGRVEVQGLQNARVRIATEEGGAAVNRLQSLQVIYRTSSGPLLVKGKLLSSLQASATRVLSISGDMIQGGSVEVNAPKIECNLQSLHLNSLQLAADDVTLRVNDVTCHTSSIQAEHAHVLIGNYSGGMTWQFSSMSLEVAVPRLHGDSSVVATRGRVSLGCPTEYRYGICVTGQDVCMHREFKEVKCIAADIKDAAGDMKDAAGDMKDAAGDMKDAAGDKGRQRVLAGPSSPLLSVTLLEGRCSLVPWTWPRTRH</sequence>
<organism evidence="1 2">
    <name type="scientific">Hyalella azteca</name>
    <name type="common">Amphipod</name>
    <dbReference type="NCBI Taxonomy" id="294128"/>
    <lineage>
        <taxon>Eukaryota</taxon>
        <taxon>Metazoa</taxon>
        <taxon>Ecdysozoa</taxon>
        <taxon>Arthropoda</taxon>
        <taxon>Crustacea</taxon>
        <taxon>Multicrustacea</taxon>
        <taxon>Malacostraca</taxon>
        <taxon>Eumalacostraca</taxon>
        <taxon>Peracarida</taxon>
        <taxon>Amphipoda</taxon>
        <taxon>Senticaudata</taxon>
        <taxon>Talitrida</taxon>
        <taxon>Talitroidea</taxon>
        <taxon>Hyalellidae</taxon>
        <taxon>Hyalella</taxon>
    </lineage>
</organism>
<dbReference type="RefSeq" id="XP_018011505.1">
    <property type="nucleotide sequence ID" value="XM_018156016.2"/>
</dbReference>
<keyword evidence="1" id="KW-1185">Reference proteome</keyword>
<dbReference type="KEGG" id="hazt:108668765"/>
<reference evidence="2" key="1">
    <citation type="submission" date="2025-08" db="UniProtKB">
        <authorList>
            <consortium name="RefSeq"/>
        </authorList>
    </citation>
    <scope>IDENTIFICATION</scope>
    <source>
        <tissue evidence="2">Whole organism</tissue>
    </source>
</reference>
<dbReference type="PANTHER" id="PTHR34094">
    <property type="match status" value="1"/>
</dbReference>
<dbReference type="AlphaFoldDB" id="A0A8B7ND31"/>
<gene>
    <name evidence="2" type="primary">LOC108668765</name>
</gene>
<proteinExistence type="predicted"/>
<evidence type="ECO:0000313" key="1">
    <source>
        <dbReference type="Proteomes" id="UP000694843"/>
    </source>
</evidence>
<dbReference type="OrthoDB" id="5984441at2759"/>
<protein>
    <submittedName>
        <fullName evidence="2">Uncharacterized protein LOC108668765</fullName>
    </submittedName>
</protein>